<dbReference type="CDD" id="cd03416">
    <property type="entry name" value="CbiX_SirB_N"/>
    <property type="match status" value="1"/>
</dbReference>
<sequence>MNILLLVAHGSRREESNLEVEALSKKMIEYNINNFDQIIPAFLEFASPSIPEAIEKCSELGALNVTVLPYFLSAGVHIKRDIPGEVKNASIDFPNLNITISNYFGSRDEIAGLLMKTALDIK</sequence>
<organism evidence="3 4">
    <name type="scientific">Candidatus Pseudothioglobus singularis PS1</name>
    <dbReference type="NCBI Taxonomy" id="1125411"/>
    <lineage>
        <taxon>Bacteria</taxon>
        <taxon>Pseudomonadati</taxon>
        <taxon>Pseudomonadota</taxon>
        <taxon>Gammaproteobacteria</taxon>
        <taxon>Candidatus Pseudothioglobaceae</taxon>
        <taxon>Candidatus Pseudothioglobus</taxon>
    </lineage>
</organism>
<dbReference type="InterPro" id="IPR002762">
    <property type="entry name" value="CbiX-like"/>
</dbReference>
<evidence type="ECO:0000313" key="4">
    <source>
        <dbReference type="Proteomes" id="UP000068905"/>
    </source>
</evidence>
<keyword evidence="4" id="KW-1185">Reference proteome</keyword>
<dbReference type="KEGG" id="tsn:W908_05040"/>
<dbReference type="GO" id="GO:0046872">
    <property type="term" value="F:metal ion binding"/>
    <property type="evidence" value="ECO:0007669"/>
    <property type="project" value="UniProtKB-KW"/>
</dbReference>
<accession>A0A0M4L491</accession>
<evidence type="ECO:0000256" key="2">
    <source>
        <dbReference type="ARBA" id="ARBA00023239"/>
    </source>
</evidence>
<dbReference type="Proteomes" id="UP000068905">
    <property type="component" value="Chromosome"/>
</dbReference>
<dbReference type="PANTHER" id="PTHR33542:SF3">
    <property type="entry name" value="SIROHYDROCHLORIN FERROCHELATASE, CHLOROPLASTIC"/>
    <property type="match status" value="1"/>
</dbReference>
<dbReference type="OrthoDB" id="9797895at2"/>
<dbReference type="Gene3D" id="3.40.50.1400">
    <property type="match status" value="1"/>
</dbReference>
<gene>
    <name evidence="3" type="ORF">W908_05040</name>
</gene>
<dbReference type="STRING" id="1125411.W908_05040"/>
<dbReference type="SUPFAM" id="SSF53800">
    <property type="entry name" value="Chelatase"/>
    <property type="match status" value="1"/>
</dbReference>
<keyword evidence="2" id="KW-0456">Lyase</keyword>
<dbReference type="GO" id="GO:0016829">
    <property type="term" value="F:lyase activity"/>
    <property type="evidence" value="ECO:0007669"/>
    <property type="project" value="UniProtKB-KW"/>
</dbReference>
<dbReference type="AlphaFoldDB" id="A0A0M4L491"/>
<keyword evidence="1" id="KW-0479">Metal-binding</keyword>
<dbReference type="Pfam" id="PF01903">
    <property type="entry name" value="CbiX"/>
    <property type="match status" value="1"/>
</dbReference>
<dbReference type="InterPro" id="IPR050963">
    <property type="entry name" value="Sirohydro_Cobaltochel/CbiX"/>
</dbReference>
<name>A0A0M4L491_9GAMM</name>
<reference evidence="3 4" key="1">
    <citation type="journal article" date="2015" name="Genome Announc.">
        <title>Genome Sequence of 'Candidatus Thioglobus singularis' Strain PS1, a Mixotroph from the SUP05 Clade of Marine Gammaproteobacteria.</title>
        <authorList>
            <person name="Marshall K.T."/>
            <person name="Morris R.M."/>
        </authorList>
    </citation>
    <scope>NUCLEOTIDE SEQUENCE [LARGE SCALE GENOMIC DNA]</scope>
    <source>
        <strain evidence="3 4">PS1</strain>
    </source>
</reference>
<evidence type="ECO:0000313" key="3">
    <source>
        <dbReference type="EMBL" id="ALE01970.1"/>
    </source>
</evidence>
<dbReference type="RefSeq" id="WP_053820184.1">
    <property type="nucleotide sequence ID" value="NZ_CP006911.1"/>
</dbReference>
<protein>
    <submittedName>
        <fullName evidence="3">Cobalamin biosynthesis protein CbiX</fullName>
    </submittedName>
</protein>
<evidence type="ECO:0000256" key="1">
    <source>
        <dbReference type="ARBA" id="ARBA00022723"/>
    </source>
</evidence>
<dbReference type="PANTHER" id="PTHR33542">
    <property type="entry name" value="SIROHYDROCHLORIN FERROCHELATASE, CHLOROPLASTIC"/>
    <property type="match status" value="1"/>
</dbReference>
<proteinExistence type="predicted"/>
<dbReference type="EMBL" id="CP006911">
    <property type="protein sequence ID" value="ALE01970.1"/>
    <property type="molecule type" value="Genomic_DNA"/>
</dbReference>